<dbReference type="PRINTS" id="PR00476">
    <property type="entry name" value="PHFRCTKINASE"/>
</dbReference>
<keyword evidence="7" id="KW-0479">Metal-binding</keyword>
<dbReference type="GO" id="GO:0005524">
    <property type="term" value="F:ATP binding"/>
    <property type="evidence" value="ECO:0007669"/>
    <property type="project" value="UniProtKB-KW"/>
</dbReference>
<dbReference type="PANTHER" id="PTHR13697:SF4">
    <property type="entry name" value="ATP-DEPENDENT 6-PHOSPHOFRUCTOKINASE"/>
    <property type="match status" value="1"/>
</dbReference>
<dbReference type="GO" id="GO:0030388">
    <property type="term" value="P:fructose 1,6-bisphosphate metabolic process"/>
    <property type="evidence" value="ECO:0007669"/>
    <property type="project" value="TreeGrafter"/>
</dbReference>
<comment type="subcellular location">
    <subcellularLocation>
        <location evidence="2">Cytoplasm</location>
    </subcellularLocation>
</comment>
<gene>
    <name evidence="15" type="ORF">S03H2_42189</name>
</gene>
<dbReference type="FunFam" id="3.40.50.450:FF:000001">
    <property type="entry name" value="ATP-dependent 6-phosphofructokinase"/>
    <property type="match status" value="1"/>
</dbReference>
<keyword evidence="9" id="KW-0418">Kinase</keyword>
<keyword evidence="5" id="KW-0963">Cytoplasm</keyword>
<keyword evidence="8" id="KW-0547">Nucleotide-binding</keyword>
<dbReference type="AlphaFoldDB" id="X1I0P5"/>
<dbReference type="GO" id="GO:0070095">
    <property type="term" value="F:fructose-6-phosphate binding"/>
    <property type="evidence" value="ECO:0007669"/>
    <property type="project" value="TreeGrafter"/>
</dbReference>
<evidence type="ECO:0000256" key="7">
    <source>
        <dbReference type="ARBA" id="ARBA00022723"/>
    </source>
</evidence>
<dbReference type="Gene3D" id="3.40.50.450">
    <property type="match status" value="1"/>
</dbReference>
<evidence type="ECO:0000256" key="3">
    <source>
        <dbReference type="ARBA" id="ARBA00004679"/>
    </source>
</evidence>
<dbReference type="EC" id="2.7.1.11" evidence="4"/>
<dbReference type="InterPro" id="IPR022953">
    <property type="entry name" value="ATP_PFK"/>
</dbReference>
<evidence type="ECO:0000256" key="1">
    <source>
        <dbReference type="ARBA" id="ARBA00001946"/>
    </source>
</evidence>
<keyword evidence="10" id="KW-0067">ATP-binding</keyword>
<dbReference type="GO" id="GO:0003872">
    <property type="term" value="F:6-phosphofructokinase activity"/>
    <property type="evidence" value="ECO:0007669"/>
    <property type="project" value="UniProtKB-EC"/>
</dbReference>
<evidence type="ECO:0000256" key="10">
    <source>
        <dbReference type="ARBA" id="ARBA00022840"/>
    </source>
</evidence>
<evidence type="ECO:0000256" key="12">
    <source>
        <dbReference type="ARBA" id="ARBA00023152"/>
    </source>
</evidence>
<evidence type="ECO:0000256" key="4">
    <source>
        <dbReference type="ARBA" id="ARBA00012055"/>
    </source>
</evidence>
<evidence type="ECO:0000256" key="13">
    <source>
        <dbReference type="ARBA" id="ARBA00048070"/>
    </source>
</evidence>
<evidence type="ECO:0000256" key="6">
    <source>
        <dbReference type="ARBA" id="ARBA00022679"/>
    </source>
</evidence>
<dbReference type="InterPro" id="IPR000023">
    <property type="entry name" value="Phosphofructokinase_dom"/>
</dbReference>
<sequence length="145" mass="15500">MAKKKIKRIAVLTSGGDCSGMNATLRSVVRSAIYNGLCVFGVMRGYAGLMNGEIVELDRRFVSNIINRGGTILKTARSEEFKTKKGQRKAAGHLKKLKIDGLIIIGGDGSFKGACDLYRNWGIKCVGVPATIDNDVGGTEFSIGS</sequence>
<dbReference type="GO" id="GO:0061621">
    <property type="term" value="P:canonical glycolysis"/>
    <property type="evidence" value="ECO:0007669"/>
    <property type="project" value="TreeGrafter"/>
</dbReference>
<name>X1I0P5_9ZZZZ</name>
<evidence type="ECO:0000256" key="11">
    <source>
        <dbReference type="ARBA" id="ARBA00022842"/>
    </source>
</evidence>
<dbReference type="InterPro" id="IPR035966">
    <property type="entry name" value="PKF_sf"/>
</dbReference>
<dbReference type="GO" id="GO:0006002">
    <property type="term" value="P:fructose 6-phosphate metabolic process"/>
    <property type="evidence" value="ECO:0007669"/>
    <property type="project" value="InterPro"/>
</dbReference>
<evidence type="ECO:0000259" key="14">
    <source>
        <dbReference type="Pfam" id="PF00365"/>
    </source>
</evidence>
<dbReference type="SUPFAM" id="SSF53784">
    <property type="entry name" value="Phosphofructokinase"/>
    <property type="match status" value="1"/>
</dbReference>
<dbReference type="PANTHER" id="PTHR13697">
    <property type="entry name" value="PHOSPHOFRUCTOKINASE"/>
    <property type="match status" value="1"/>
</dbReference>
<proteinExistence type="predicted"/>
<comment type="catalytic activity">
    <reaction evidence="13">
        <text>beta-D-fructose 6-phosphate + ATP = beta-D-fructose 1,6-bisphosphate + ADP + H(+)</text>
        <dbReference type="Rhea" id="RHEA:16109"/>
        <dbReference type="ChEBI" id="CHEBI:15378"/>
        <dbReference type="ChEBI" id="CHEBI:30616"/>
        <dbReference type="ChEBI" id="CHEBI:32966"/>
        <dbReference type="ChEBI" id="CHEBI:57634"/>
        <dbReference type="ChEBI" id="CHEBI:456216"/>
        <dbReference type="EC" id="2.7.1.11"/>
    </reaction>
</comment>
<dbReference type="Pfam" id="PF00365">
    <property type="entry name" value="PFK"/>
    <property type="match status" value="1"/>
</dbReference>
<dbReference type="GO" id="GO:0048029">
    <property type="term" value="F:monosaccharide binding"/>
    <property type="evidence" value="ECO:0007669"/>
    <property type="project" value="TreeGrafter"/>
</dbReference>
<keyword evidence="6" id="KW-0808">Transferase</keyword>
<keyword evidence="12" id="KW-0324">Glycolysis</keyword>
<feature type="non-terminal residue" evidence="15">
    <location>
        <position position="145"/>
    </location>
</feature>
<accession>X1I0P5</accession>
<organism evidence="15">
    <name type="scientific">marine sediment metagenome</name>
    <dbReference type="NCBI Taxonomy" id="412755"/>
    <lineage>
        <taxon>unclassified sequences</taxon>
        <taxon>metagenomes</taxon>
        <taxon>ecological metagenomes</taxon>
    </lineage>
</organism>
<dbReference type="EMBL" id="BARU01026247">
    <property type="protein sequence ID" value="GAH75292.1"/>
    <property type="molecule type" value="Genomic_DNA"/>
</dbReference>
<comment type="caution">
    <text evidence="15">The sequence shown here is derived from an EMBL/GenBank/DDBJ whole genome shotgun (WGS) entry which is preliminary data.</text>
</comment>
<evidence type="ECO:0000313" key="15">
    <source>
        <dbReference type="EMBL" id="GAH75292.1"/>
    </source>
</evidence>
<keyword evidence="11" id="KW-0460">Magnesium</keyword>
<dbReference type="GO" id="GO:0042802">
    <property type="term" value="F:identical protein binding"/>
    <property type="evidence" value="ECO:0007669"/>
    <property type="project" value="TreeGrafter"/>
</dbReference>
<evidence type="ECO:0000256" key="2">
    <source>
        <dbReference type="ARBA" id="ARBA00004496"/>
    </source>
</evidence>
<protein>
    <recommendedName>
        <fullName evidence="4">6-phosphofructokinase</fullName>
        <ecNumber evidence="4">2.7.1.11</ecNumber>
    </recommendedName>
</protein>
<comment type="cofactor">
    <cofactor evidence="1">
        <name>Mg(2+)</name>
        <dbReference type="ChEBI" id="CHEBI:18420"/>
    </cofactor>
</comment>
<feature type="domain" description="Phosphofructokinase" evidence="14">
    <location>
        <begin position="8"/>
        <end position="145"/>
    </location>
</feature>
<dbReference type="UniPathway" id="UPA00109">
    <property type="reaction ID" value="UER00182"/>
</dbReference>
<dbReference type="GO" id="GO:0016208">
    <property type="term" value="F:AMP binding"/>
    <property type="evidence" value="ECO:0007669"/>
    <property type="project" value="TreeGrafter"/>
</dbReference>
<reference evidence="15" key="1">
    <citation type="journal article" date="2014" name="Front. Microbiol.">
        <title>High frequency of phylogenetically diverse reductive dehalogenase-homologous genes in deep subseafloor sedimentary metagenomes.</title>
        <authorList>
            <person name="Kawai M."/>
            <person name="Futagami T."/>
            <person name="Toyoda A."/>
            <person name="Takaki Y."/>
            <person name="Nishi S."/>
            <person name="Hori S."/>
            <person name="Arai W."/>
            <person name="Tsubouchi T."/>
            <person name="Morono Y."/>
            <person name="Uchiyama I."/>
            <person name="Ito T."/>
            <person name="Fujiyama A."/>
            <person name="Inagaki F."/>
            <person name="Takami H."/>
        </authorList>
    </citation>
    <scope>NUCLEOTIDE SEQUENCE</scope>
    <source>
        <strain evidence="15">Expedition CK06-06</strain>
    </source>
</reference>
<evidence type="ECO:0000256" key="8">
    <source>
        <dbReference type="ARBA" id="ARBA00022741"/>
    </source>
</evidence>
<dbReference type="GO" id="GO:0046872">
    <property type="term" value="F:metal ion binding"/>
    <property type="evidence" value="ECO:0007669"/>
    <property type="project" value="UniProtKB-KW"/>
</dbReference>
<dbReference type="GO" id="GO:0005945">
    <property type="term" value="C:6-phosphofructokinase complex"/>
    <property type="evidence" value="ECO:0007669"/>
    <property type="project" value="TreeGrafter"/>
</dbReference>
<evidence type="ECO:0000256" key="5">
    <source>
        <dbReference type="ARBA" id="ARBA00022490"/>
    </source>
</evidence>
<evidence type="ECO:0000256" key="9">
    <source>
        <dbReference type="ARBA" id="ARBA00022777"/>
    </source>
</evidence>
<comment type="pathway">
    <text evidence="3">Carbohydrate degradation; glycolysis; D-glyceraldehyde 3-phosphate and glycerone phosphate from D-glucose: step 3/4.</text>
</comment>